<keyword evidence="1" id="KW-0175">Coiled coil</keyword>
<comment type="caution">
    <text evidence="2">The sequence shown here is derived from an EMBL/GenBank/DDBJ whole genome shotgun (WGS) entry which is preliminary data.</text>
</comment>
<dbReference type="AlphaFoldDB" id="A0A2U1FDF6"/>
<reference evidence="2 3" key="1">
    <citation type="submission" date="2018-04" db="EMBL/GenBank/DDBJ databases">
        <title>Genomic Encyclopedia of Type Strains, Phase IV (KMG-IV): sequencing the most valuable type-strain genomes for metagenomic binning, comparative biology and taxonomic classification.</title>
        <authorList>
            <person name="Goeker M."/>
        </authorList>
    </citation>
    <scope>NUCLEOTIDE SEQUENCE [LARGE SCALE GENOMIC DNA]</scope>
    <source>
        <strain evidence="2 3">DSM 45771</strain>
    </source>
</reference>
<dbReference type="Proteomes" id="UP000245639">
    <property type="component" value="Unassembled WGS sequence"/>
</dbReference>
<keyword evidence="3" id="KW-1185">Reference proteome</keyword>
<feature type="coiled-coil region" evidence="1">
    <location>
        <begin position="122"/>
        <end position="149"/>
    </location>
</feature>
<evidence type="ECO:0000256" key="1">
    <source>
        <dbReference type="SAM" id="Coils"/>
    </source>
</evidence>
<evidence type="ECO:0000313" key="2">
    <source>
        <dbReference type="EMBL" id="PVZ10166.1"/>
    </source>
</evidence>
<protein>
    <submittedName>
        <fullName evidence="2">Uncharacterized protein</fullName>
    </submittedName>
</protein>
<evidence type="ECO:0000313" key="3">
    <source>
        <dbReference type="Proteomes" id="UP000245639"/>
    </source>
</evidence>
<accession>A0A2U1FDF6</accession>
<organism evidence="2 3">
    <name type="scientific">Actinomycetospora cinnamomea</name>
    <dbReference type="NCBI Taxonomy" id="663609"/>
    <lineage>
        <taxon>Bacteria</taxon>
        <taxon>Bacillati</taxon>
        <taxon>Actinomycetota</taxon>
        <taxon>Actinomycetes</taxon>
        <taxon>Pseudonocardiales</taxon>
        <taxon>Pseudonocardiaceae</taxon>
        <taxon>Actinomycetospora</taxon>
    </lineage>
</organism>
<name>A0A2U1FDF6_9PSEU</name>
<dbReference type="EMBL" id="QEKW01000005">
    <property type="protein sequence ID" value="PVZ10166.1"/>
    <property type="molecule type" value="Genomic_DNA"/>
</dbReference>
<sequence length="212" mass="23574">MAANRGPCRSAHYLFHSALSIPDRSVFRTRSGHGVLQWAHVFEYEHESLPKENVMSDRPRVDPSLTLMVQSVNKMESSASAAITLTLPGLIVTGTIVPAHQWFEEQGQQLGPRNDAGDPNWLVDEAADLRKLRDELATVESKLDELGDEASRTMTELHRATEPEYIHLREARILTGFSMAPGEGMYWRGRLADVIGWTAGSLVLNRDVRAAA</sequence>
<gene>
    <name evidence="2" type="ORF">C8D89_105243</name>
</gene>
<proteinExistence type="predicted"/>